<dbReference type="RefSeq" id="WP_188884345.1">
    <property type="nucleotide sequence ID" value="NZ_BMPF01000006.1"/>
</dbReference>
<dbReference type="GO" id="GO:0004061">
    <property type="term" value="F:arylformamidase activity"/>
    <property type="evidence" value="ECO:0007669"/>
    <property type="project" value="InterPro"/>
</dbReference>
<reference evidence="2 3" key="1">
    <citation type="journal article" date="2019" name="Int. J. Syst. Evol. Microbiol.">
        <title>The Global Catalogue of Microorganisms (GCM) 10K type strain sequencing project: providing services to taxonomists for standard genome sequencing and annotation.</title>
        <authorList>
            <consortium name="The Broad Institute Genomics Platform"/>
            <consortium name="The Broad Institute Genome Sequencing Center for Infectious Disease"/>
            <person name="Wu L."/>
            <person name="Ma J."/>
        </authorList>
    </citation>
    <scope>NUCLEOTIDE SEQUENCE [LARGE SCALE GENOMIC DNA]</scope>
    <source>
        <strain evidence="2 3">JCM 19585</strain>
    </source>
</reference>
<protein>
    <submittedName>
        <fullName evidence="2">Cyclase</fullName>
    </submittedName>
</protein>
<dbReference type="PANTHER" id="PTHR31118:SF32">
    <property type="entry name" value="KYNURENINE FORMAMIDASE"/>
    <property type="match status" value="1"/>
</dbReference>
<dbReference type="Proteomes" id="UP000628840">
    <property type="component" value="Unassembled WGS sequence"/>
</dbReference>
<proteinExistence type="predicted"/>
<dbReference type="OrthoDB" id="9014at2157"/>
<dbReference type="PANTHER" id="PTHR31118">
    <property type="entry name" value="CYCLASE-LIKE PROTEIN 2"/>
    <property type="match status" value="1"/>
</dbReference>
<feature type="region of interest" description="Disordered" evidence="1">
    <location>
        <begin position="142"/>
        <end position="164"/>
    </location>
</feature>
<sequence>MTRHDLTHPLTDGMPVYPGDPTVSVSPAATMAADGYRVTELALSTHSGTHVDAPSHLLADGPSLAEYDVGTFSMDAHLVDVEAGPREAIRPDALPADGSADVVVFRTGFDAHWGTPRYRDHPYLAPATARELAERDQHVALDAASPDPSPPAGDADTDDDPEGYSAHHALFEADRLVFENLRDLDALPSRFRLTAYPLRVEADGAPVRAVAVVED</sequence>
<dbReference type="SUPFAM" id="SSF102198">
    <property type="entry name" value="Putative cyclase"/>
    <property type="match status" value="1"/>
</dbReference>
<dbReference type="Gene3D" id="3.50.30.50">
    <property type="entry name" value="Putative cyclase"/>
    <property type="match status" value="1"/>
</dbReference>
<evidence type="ECO:0000313" key="2">
    <source>
        <dbReference type="EMBL" id="GGL43265.1"/>
    </source>
</evidence>
<dbReference type="InterPro" id="IPR037175">
    <property type="entry name" value="KFase_sf"/>
</dbReference>
<gene>
    <name evidence="2" type="ORF">GCM10009037_28410</name>
</gene>
<organism evidence="2 3">
    <name type="scientific">Halarchaeum grantii</name>
    <dbReference type="NCBI Taxonomy" id="1193105"/>
    <lineage>
        <taxon>Archaea</taxon>
        <taxon>Methanobacteriati</taxon>
        <taxon>Methanobacteriota</taxon>
        <taxon>Stenosarchaea group</taxon>
        <taxon>Halobacteria</taxon>
        <taxon>Halobacteriales</taxon>
        <taxon>Halobacteriaceae</taxon>
    </lineage>
</organism>
<comment type="caution">
    <text evidence="2">The sequence shown here is derived from an EMBL/GenBank/DDBJ whole genome shotgun (WGS) entry which is preliminary data.</text>
</comment>
<keyword evidence="3" id="KW-1185">Reference proteome</keyword>
<name>A0A830FD93_9EURY</name>
<accession>A0A830FD93</accession>
<dbReference type="InterPro" id="IPR007325">
    <property type="entry name" value="KFase/CYL"/>
</dbReference>
<evidence type="ECO:0000256" key="1">
    <source>
        <dbReference type="SAM" id="MobiDB-lite"/>
    </source>
</evidence>
<dbReference type="AlphaFoldDB" id="A0A830FD93"/>
<dbReference type="GO" id="GO:0019441">
    <property type="term" value="P:L-tryptophan catabolic process to kynurenine"/>
    <property type="evidence" value="ECO:0007669"/>
    <property type="project" value="InterPro"/>
</dbReference>
<evidence type="ECO:0000313" key="3">
    <source>
        <dbReference type="Proteomes" id="UP000628840"/>
    </source>
</evidence>
<dbReference type="Pfam" id="PF04199">
    <property type="entry name" value="Cyclase"/>
    <property type="match status" value="1"/>
</dbReference>
<dbReference type="EMBL" id="BMPF01000006">
    <property type="protein sequence ID" value="GGL43265.1"/>
    <property type="molecule type" value="Genomic_DNA"/>
</dbReference>